<feature type="domain" description="Response regulatory" evidence="5">
    <location>
        <begin position="27"/>
        <end position="142"/>
    </location>
</feature>
<dbReference type="SUPFAM" id="SSF52172">
    <property type="entry name" value="CheY-like"/>
    <property type="match status" value="1"/>
</dbReference>
<accession>A0A6I6MYC5</accession>
<dbReference type="GO" id="GO:0003677">
    <property type="term" value="F:DNA binding"/>
    <property type="evidence" value="ECO:0007669"/>
    <property type="project" value="UniProtKB-KW"/>
</dbReference>
<dbReference type="Gene3D" id="1.10.10.10">
    <property type="entry name" value="Winged helix-like DNA-binding domain superfamily/Winged helix DNA-binding domain"/>
    <property type="match status" value="1"/>
</dbReference>
<evidence type="ECO:0000256" key="2">
    <source>
        <dbReference type="ARBA" id="ARBA00023125"/>
    </source>
</evidence>
<keyword evidence="2" id="KW-0238">DNA-binding</keyword>
<dbReference type="EMBL" id="CP047020">
    <property type="protein sequence ID" value="QHA03211.1"/>
    <property type="molecule type" value="Genomic_DNA"/>
</dbReference>
<dbReference type="Gene3D" id="3.40.50.2300">
    <property type="match status" value="1"/>
</dbReference>
<dbReference type="InterPro" id="IPR036388">
    <property type="entry name" value="WH-like_DNA-bd_sf"/>
</dbReference>
<dbReference type="InterPro" id="IPR001789">
    <property type="entry name" value="Sig_transdc_resp-reg_receiver"/>
</dbReference>
<evidence type="ECO:0000256" key="1">
    <source>
        <dbReference type="ARBA" id="ARBA00022553"/>
    </source>
</evidence>
<dbReference type="GO" id="GO:0006355">
    <property type="term" value="P:regulation of DNA-templated transcription"/>
    <property type="evidence" value="ECO:0007669"/>
    <property type="project" value="InterPro"/>
</dbReference>
<feature type="domain" description="HTH luxR-type" evidence="4">
    <location>
        <begin position="152"/>
        <end position="217"/>
    </location>
</feature>
<gene>
    <name evidence="6" type="ORF">GQF42_08000</name>
</gene>
<dbReference type="SMART" id="SM00421">
    <property type="entry name" value="HTH_LUXR"/>
    <property type="match status" value="1"/>
</dbReference>
<dbReference type="Pfam" id="PF00072">
    <property type="entry name" value="Response_reg"/>
    <property type="match status" value="1"/>
</dbReference>
<dbReference type="RefSeq" id="WP_158918949.1">
    <property type="nucleotide sequence ID" value="NZ_CP047020.1"/>
</dbReference>
<dbReference type="AlphaFoldDB" id="A0A6I6MYC5"/>
<evidence type="ECO:0000313" key="7">
    <source>
        <dbReference type="Proteomes" id="UP000436138"/>
    </source>
</evidence>
<dbReference type="Proteomes" id="UP000436138">
    <property type="component" value="Chromosome"/>
</dbReference>
<sequence>MTLVLAERVAPTGRVRPVLEDRCQMQRVLVAEEHELVLAGLRAVLLSQPWVASCLAADSQEAAWQVARRHHPQLVLVSTSLGGRSGLDLCRDLRDRMPHVKVVLLSGEGRVSAALASAHGAVASLSKQMPTAAIVAAVKRVAEGARVFPKDEAPAAARLSKRELDVLQHLVLGLSNPEVAAVLNLSRHTVKQHTTTVYRKLGVRNRAQAASRAQELGLVG</sequence>
<dbReference type="PROSITE" id="PS50043">
    <property type="entry name" value="HTH_LUXR_2"/>
    <property type="match status" value="1"/>
</dbReference>
<dbReference type="InterPro" id="IPR058245">
    <property type="entry name" value="NreC/VraR/RcsB-like_REC"/>
</dbReference>
<keyword evidence="7" id="KW-1185">Reference proteome</keyword>
<dbReference type="SMART" id="SM00448">
    <property type="entry name" value="REC"/>
    <property type="match status" value="1"/>
</dbReference>
<keyword evidence="1" id="KW-0597">Phosphoprotein</keyword>
<dbReference type="InterPro" id="IPR011006">
    <property type="entry name" value="CheY-like_superfamily"/>
</dbReference>
<evidence type="ECO:0000259" key="5">
    <source>
        <dbReference type="PROSITE" id="PS50110"/>
    </source>
</evidence>
<dbReference type="PANTHER" id="PTHR45566">
    <property type="entry name" value="HTH-TYPE TRANSCRIPTIONAL REGULATOR YHJB-RELATED"/>
    <property type="match status" value="1"/>
</dbReference>
<reference evidence="6 7" key="1">
    <citation type="submission" date="2019-12" db="EMBL/GenBank/DDBJ databases">
        <title>Streptomyces sp. strain T44 isolated from rhizosphere soil of Broussonetia papyrifera.</title>
        <authorList>
            <person name="Mo P."/>
        </authorList>
    </citation>
    <scope>NUCLEOTIDE SEQUENCE [LARGE SCALE GENOMIC DNA]</scope>
    <source>
        <strain evidence="6 7">T44</strain>
    </source>
</reference>
<name>A0A6I6MYC5_9ACTN</name>
<proteinExistence type="predicted"/>
<evidence type="ECO:0000313" key="6">
    <source>
        <dbReference type="EMBL" id="QHA03211.1"/>
    </source>
</evidence>
<dbReference type="InterPro" id="IPR051015">
    <property type="entry name" value="EvgA-like"/>
</dbReference>
<comment type="caution">
    <text evidence="3">Lacks conserved residue(s) required for the propagation of feature annotation.</text>
</comment>
<dbReference type="Pfam" id="PF00196">
    <property type="entry name" value="GerE"/>
    <property type="match status" value="1"/>
</dbReference>
<dbReference type="CDD" id="cd06170">
    <property type="entry name" value="LuxR_C_like"/>
    <property type="match status" value="1"/>
</dbReference>
<evidence type="ECO:0000259" key="4">
    <source>
        <dbReference type="PROSITE" id="PS50043"/>
    </source>
</evidence>
<dbReference type="CDD" id="cd17535">
    <property type="entry name" value="REC_NarL-like"/>
    <property type="match status" value="1"/>
</dbReference>
<evidence type="ECO:0000256" key="3">
    <source>
        <dbReference type="PROSITE-ProRule" id="PRU00169"/>
    </source>
</evidence>
<organism evidence="6 7">
    <name type="scientific">Streptomyces broussonetiae</name>
    <dbReference type="NCBI Taxonomy" id="2686304"/>
    <lineage>
        <taxon>Bacteria</taxon>
        <taxon>Bacillati</taxon>
        <taxon>Actinomycetota</taxon>
        <taxon>Actinomycetes</taxon>
        <taxon>Kitasatosporales</taxon>
        <taxon>Streptomycetaceae</taxon>
        <taxon>Streptomyces</taxon>
    </lineage>
</organism>
<dbReference type="PRINTS" id="PR00038">
    <property type="entry name" value="HTHLUXR"/>
</dbReference>
<dbReference type="GO" id="GO:0000160">
    <property type="term" value="P:phosphorelay signal transduction system"/>
    <property type="evidence" value="ECO:0007669"/>
    <property type="project" value="InterPro"/>
</dbReference>
<protein>
    <submittedName>
        <fullName evidence="6">Response regulator</fullName>
    </submittedName>
</protein>
<dbReference type="PANTHER" id="PTHR45566:SF2">
    <property type="entry name" value="NARL SUBFAMILY"/>
    <property type="match status" value="1"/>
</dbReference>
<dbReference type="PROSITE" id="PS50110">
    <property type="entry name" value="RESPONSE_REGULATORY"/>
    <property type="match status" value="1"/>
</dbReference>
<dbReference type="InterPro" id="IPR000792">
    <property type="entry name" value="Tscrpt_reg_LuxR_C"/>
</dbReference>
<dbReference type="KEGG" id="sbro:GQF42_08000"/>
<dbReference type="SUPFAM" id="SSF46894">
    <property type="entry name" value="C-terminal effector domain of the bipartite response regulators"/>
    <property type="match status" value="1"/>
</dbReference>
<dbReference type="InterPro" id="IPR016032">
    <property type="entry name" value="Sig_transdc_resp-reg_C-effctor"/>
</dbReference>